<keyword evidence="3" id="KW-0378">Hydrolase</keyword>
<protein>
    <submittedName>
        <fullName evidence="3">HNH endonuclease</fullName>
    </submittedName>
</protein>
<dbReference type="EMBL" id="JAHQCX010000018">
    <property type="protein sequence ID" value="MBU9728279.1"/>
    <property type="molecule type" value="Genomic_DNA"/>
</dbReference>
<evidence type="ECO:0000256" key="1">
    <source>
        <dbReference type="SAM" id="MobiDB-lite"/>
    </source>
</evidence>
<accession>A0ABS6KCN6</accession>
<evidence type="ECO:0000313" key="4">
    <source>
        <dbReference type="Proteomes" id="UP001314681"/>
    </source>
</evidence>
<keyword evidence="3" id="KW-0255">Endonuclease</keyword>
<dbReference type="Proteomes" id="UP001314681">
    <property type="component" value="Unassembled WGS sequence"/>
</dbReference>
<gene>
    <name evidence="3" type="ORF">KTH90_19945</name>
</gene>
<organism evidence="3 4">
    <name type="scientific">Diplocloster modestus</name>
    <dbReference type="NCBI Taxonomy" id="2850322"/>
    <lineage>
        <taxon>Bacteria</taxon>
        <taxon>Bacillati</taxon>
        <taxon>Bacillota</taxon>
        <taxon>Clostridia</taxon>
        <taxon>Lachnospirales</taxon>
        <taxon>Lachnospiraceae</taxon>
        <taxon>Diplocloster</taxon>
    </lineage>
</organism>
<comment type="caution">
    <text evidence="3">The sequence shown here is derived from an EMBL/GenBank/DDBJ whole genome shotgun (WGS) entry which is preliminary data.</text>
</comment>
<keyword evidence="3" id="KW-0540">Nuclease</keyword>
<dbReference type="Pfam" id="PF01844">
    <property type="entry name" value="HNH"/>
    <property type="match status" value="1"/>
</dbReference>
<reference evidence="3 4" key="1">
    <citation type="submission" date="2021-06" db="EMBL/GenBank/DDBJ databases">
        <title>Description of novel taxa of the family Lachnospiraceae.</title>
        <authorList>
            <person name="Chaplin A.V."/>
            <person name="Sokolova S.R."/>
            <person name="Pikina A.P."/>
            <person name="Korzhanova M."/>
            <person name="Belova V."/>
            <person name="Korostin D."/>
            <person name="Efimov B.A."/>
        </authorList>
    </citation>
    <scope>NUCLEOTIDE SEQUENCE [LARGE SCALE GENOMIC DNA]</scope>
    <source>
        <strain evidence="3 4">ASD4241</strain>
    </source>
</reference>
<evidence type="ECO:0000313" key="3">
    <source>
        <dbReference type="EMBL" id="MBU9728279.1"/>
    </source>
</evidence>
<feature type="region of interest" description="Disordered" evidence="1">
    <location>
        <begin position="97"/>
        <end position="116"/>
    </location>
</feature>
<dbReference type="InterPro" id="IPR002711">
    <property type="entry name" value="HNH"/>
</dbReference>
<dbReference type="GO" id="GO:0004519">
    <property type="term" value="F:endonuclease activity"/>
    <property type="evidence" value="ECO:0007669"/>
    <property type="project" value="UniProtKB-KW"/>
</dbReference>
<sequence length="116" mass="14095">MTQEDLEKYINHLLASGKLWKFYKHPEWMELRQEVLNDFHNECQDCKKRGIHTRAGSVHHAQYVRSHPRLALSKTYMYDGKEYQNLIPLCKACHNARHPEKGNRKRKDRFMNEERW</sequence>
<keyword evidence="4" id="KW-1185">Reference proteome</keyword>
<evidence type="ECO:0000259" key="2">
    <source>
        <dbReference type="Pfam" id="PF01844"/>
    </source>
</evidence>
<feature type="domain" description="HNH" evidence="2">
    <location>
        <begin position="43"/>
        <end position="99"/>
    </location>
</feature>
<name>A0ABS6KCN6_9FIRM</name>
<proteinExistence type="predicted"/>